<accession>D4B8H0</accession>
<reference evidence="1 2" key="1">
    <citation type="submission" date="2010-02" db="EMBL/GenBank/DDBJ databases">
        <authorList>
            <person name="Weinstock G."/>
            <person name="Sodergren E."/>
            <person name="Clifton S."/>
            <person name="Fulton L."/>
            <person name="Fulton B."/>
            <person name="Courtney L."/>
            <person name="Fronick C."/>
            <person name="Harrison M."/>
            <person name="Strong C."/>
            <person name="Farmer C."/>
            <person name="Delahaunty K."/>
            <person name="Markovic C."/>
            <person name="Hall O."/>
            <person name="Minx P."/>
            <person name="Tomlinson C."/>
            <person name="Mitreva M."/>
            <person name="Nelson J."/>
            <person name="Hou S."/>
            <person name="Wollam A."/>
            <person name="Pepin K.H."/>
            <person name="Johnson M."/>
            <person name="Bhonagiri V."/>
            <person name="Zhang X."/>
            <person name="Suruliraj S."/>
            <person name="Warren W."/>
            <person name="Chinwalla A."/>
            <person name="Mardis E.R."/>
            <person name="Wilson R.K."/>
        </authorList>
    </citation>
    <scope>NUCLEOTIDE SEQUENCE [LARGE SCALE GENOMIC DNA]</scope>
    <source>
        <strain evidence="1 2">ATCC 29220</strain>
    </source>
</reference>
<name>D4B8H0_9ENTR</name>
<sequence length="65" mass="7906">MLDAIRNKIEMNRDLIELINKIRPVNGNYWNKFSENRERINNLTENYYCYFIADLWCSGNFKTLL</sequence>
<evidence type="ECO:0000313" key="1">
    <source>
        <dbReference type="EMBL" id="EFE10342.1"/>
    </source>
</evidence>
<evidence type="ECO:0000313" key="2">
    <source>
        <dbReference type="Proteomes" id="UP000003880"/>
    </source>
</evidence>
<gene>
    <name evidence="1" type="ORF">CIT292_06512</name>
</gene>
<dbReference type="Proteomes" id="UP000003880">
    <property type="component" value="Unassembled WGS sequence"/>
</dbReference>
<proteinExistence type="predicted"/>
<dbReference type="AlphaFoldDB" id="D4B8H0"/>
<comment type="caution">
    <text evidence="1">The sequence shown here is derived from an EMBL/GenBank/DDBJ whole genome shotgun (WGS) entry which is preliminary data.</text>
</comment>
<dbReference type="EMBL" id="ABWL02000002">
    <property type="protein sequence ID" value="EFE10342.1"/>
    <property type="molecule type" value="Genomic_DNA"/>
</dbReference>
<organism evidence="1 2">
    <name type="scientific">Citrobacter youngae ATCC 29220</name>
    <dbReference type="NCBI Taxonomy" id="500640"/>
    <lineage>
        <taxon>Bacteria</taxon>
        <taxon>Pseudomonadati</taxon>
        <taxon>Pseudomonadota</taxon>
        <taxon>Gammaproteobacteria</taxon>
        <taxon>Enterobacterales</taxon>
        <taxon>Enterobacteriaceae</taxon>
        <taxon>Citrobacter</taxon>
        <taxon>Citrobacter freundii complex</taxon>
    </lineage>
</organism>
<protein>
    <submittedName>
        <fullName evidence="1">Uncharacterized protein</fullName>
    </submittedName>
</protein>
<dbReference type="HOGENOM" id="CLU_2988311_0_0_6"/>